<keyword evidence="3" id="KW-1185">Reference proteome</keyword>
<evidence type="ECO:0000313" key="2">
    <source>
        <dbReference type="EMBL" id="OLN31749.1"/>
    </source>
</evidence>
<dbReference type="Gene3D" id="2.120.10.30">
    <property type="entry name" value="TolB, C-terminal domain"/>
    <property type="match status" value="1"/>
</dbReference>
<feature type="domain" description="Prolow-density lipoprotein receptor-related protein 1-like beta-propeller" evidence="1">
    <location>
        <begin position="3"/>
        <end position="96"/>
    </location>
</feature>
<comment type="caution">
    <text evidence="2">The sequence shown here is derived from an EMBL/GenBank/DDBJ whole genome shotgun (WGS) entry which is preliminary data.</text>
</comment>
<proteinExistence type="predicted"/>
<gene>
    <name evidence="2" type="ORF">DSOL_2437</name>
</gene>
<name>A0A1Q8QWN4_9FIRM</name>
<dbReference type="EMBL" id="MLBF01000015">
    <property type="protein sequence ID" value="OLN31749.1"/>
    <property type="molecule type" value="Genomic_DNA"/>
</dbReference>
<evidence type="ECO:0000313" key="3">
    <source>
        <dbReference type="Proteomes" id="UP000186102"/>
    </source>
</evidence>
<dbReference type="AlphaFoldDB" id="A0A1Q8QWN4"/>
<reference evidence="2 3" key="1">
    <citation type="submission" date="2016-09" db="EMBL/GenBank/DDBJ databases">
        <title>Complete genome of Desulfosporosinus sp. OL.</title>
        <authorList>
            <person name="Mardanov A."/>
            <person name="Beletsky A."/>
            <person name="Panova A."/>
            <person name="Karnachuk O."/>
            <person name="Ravin N."/>
        </authorList>
    </citation>
    <scope>NUCLEOTIDE SEQUENCE [LARGE SCALE GENOMIC DNA]</scope>
    <source>
        <strain evidence="2 3">OL</strain>
    </source>
</reference>
<protein>
    <submittedName>
        <fullName evidence="2">Basic protein</fullName>
    </submittedName>
</protein>
<dbReference type="InterPro" id="IPR053369">
    <property type="entry name" value="SrfA-induced_signal"/>
</dbReference>
<evidence type="ECO:0000259" key="1">
    <source>
        <dbReference type="Pfam" id="PF16472"/>
    </source>
</evidence>
<accession>A0A1Q8QWN4</accession>
<organism evidence="2 3">
    <name type="scientific">Desulfosporosinus metallidurans</name>
    <dbReference type="NCBI Taxonomy" id="1888891"/>
    <lineage>
        <taxon>Bacteria</taxon>
        <taxon>Bacillati</taxon>
        <taxon>Bacillota</taxon>
        <taxon>Clostridia</taxon>
        <taxon>Eubacteriales</taxon>
        <taxon>Desulfitobacteriaceae</taxon>
        <taxon>Desulfosporosinus</taxon>
    </lineage>
</organism>
<sequence length="97" mass="11211">MYLYKIRTDGTGKTKLNSDQSYDINVVGDWIYYSNVSDNMYLYKIRTDGTGETKLNNDKSQSISVVGDWIYYFTKPSNTSGIHYKIRTDGTENQQVK</sequence>
<dbReference type="Pfam" id="PF16472">
    <property type="entry name" value="DUF5050"/>
    <property type="match status" value="1"/>
</dbReference>
<dbReference type="InterPro" id="IPR011042">
    <property type="entry name" value="6-blade_b-propeller_TolB-like"/>
</dbReference>
<dbReference type="PANTHER" id="PTHR32256">
    <property type="match status" value="1"/>
</dbReference>
<dbReference type="InterPro" id="IPR032485">
    <property type="entry name" value="LRP1-like_beta_prop"/>
</dbReference>
<dbReference type="STRING" id="1888891.DSOL_2437"/>
<dbReference type="Proteomes" id="UP000186102">
    <property type="component" value="Unassembled WGS sequence"/>
</dbReference>
<dbReference type="PANTHER" id="PTHR32256:SF17">
    <property type="entry name" value="EGF-LIKE DOMAIN-CONTAINING PROTEIN"/>
    <property type="match status" value="1"/>
</dbReference>